<evidence type="ECO:0000259" key="4">
    <source>
        <dbReference type="PROSITE" id="PS50043"/>
    </source>
</evidence>
<dbReference type="InterPro" id="IPR001789">
    <property type="entry name" value="Sig_transdc_resp-reg_receiver"/>
</dbReference>
<accession>A0ABU7LAJ7</accession>
<dbReference type="PROSITE" id="PS50110">
    <property type="entry name" value="RESPONSE_REGULATORY"/>
    <property type="match status" value="1"/>
</dbReference>
<dbReference type="Gene3D" id="3.40.50.2300">
    <property type="match status" value="1"/>
</dbReference>
<dbReference type="EMBL" id="JAUTXY010000005">
    <property type="protein sequence ID" value="MEE2058566.1"/>
    <property type="molecule type" value="Genomic_DNA"/>
</dbReference>
<protein>
    <submittedName>
        <fullName evidence="6">Response regulator transcription factor</fullName>
    </submittedName>
</protein>
<evidence type="ECO:0000259" key="5">
    <source>
        <dbReference type="PROSITE" id="PS50110"/>
    </source>
</evidence>
<dbReference type="Pfam" id="PF00196">
    <property type="entry name" value="GerE"/>
    <property type="match status" value="1"/>
</dbReference>
<dbReference type="Pfam" id="PF00072">
    <property type="entry name" value="Response_reg"/>
    <property type="match status" value="1"/>
</dbReference>
<dbReference type="SUPFAM" id="SSF52172">
    <property type="entry name" value="CheY-like"/>
    <property type="match status" value="1"/>
</dbReference>
<dbReference type="PROSITE" id="PS00622">
    <property type="entry name" value="HTH_LUXR_1"/>
    <property type="match status" value="1"/>
</dbReference>
<comment type="caution">
    <text evidence="6">The sequence shown here is derived from an EMBL/GenBank/DDBJ whole genome shotgun (WGS) entry which is preliminary data.</text>
</comment>
<dbReference type="InterPro" id="IPR058245">
    <property type="entry name" value="NreC/VraR/RcsB-like_REC"/>
</dbReference>
<keyword evidence="7" id="KW-1185">Reference proteome</keyword>
<dbReference type="PANTHER" id="PTHR43214:SF43">
    <property type="entry name" value="TWO-COMPONENT RESPONSE REGULATOR"/>
    <property type="match status" value="1"/>
</dbReference>
<dbReference type="RefSeq" id="WP_330133804.1">
    <property type="nucleotide sequence ID" value="NZ_JAUTXY010000005.1"/>
</dbReference>
<proteinExistence type="predicted"/>
<feature type="domain" description="Response regulatory" evidence="5">
    <location>
        <begin position="3"/>
        <end position="121"/>
    </location>
</feature>
<keyword evidence="2" id="KW-0238">DNA-binding</keyword>
<dbReference type="InterPro" id="IPR016032">
    <property type="entry name" value="Sig_transdc_resp-reg_C-effctor"/>
</dbReference>
<dbReference type="SMART" id="SM00421">
    <property type="entry name" value="HTH_LUXR"/>
    <property type="match status" value="1"/>
</dbReference>
<dbReference type="PROSITE" id="PS50043">
    <property type="entry name" value="HTH_LUXR_2"/>
    <property type="match status" value="1"/>
</dbReference>
<evidence type="ECO:0000256" key="3">
    <source>
        <dbReference type="PROSITE-ProRule" id="PRU00169"/>
    </source>
</evidence>
<dbReference type="PRINTS" id="PR00038">
    <property type="entry name" value="HTHLUXR"/>
</dbReference>
<dbReference type="InterPro" id="IPR039420">
    <property type="entry name" value="WalR-like"/>
</dbReference>
<evidence type="ECO:0000256" key="1">
    <source>
        <dbReference type="ARBA" id="ARBA00022553"/>
    </source>
</evidence>
<keyword evidence="1 3" id="KW-0597">Phosphoprotein</keyword>
<dbReference type="InterPro" id="IPR011006">
    <property type="entry name" value="CheY-like_superfamily"/>
</dbReference>
<sequence>MINVAVVDDDPLVLDGLTTILGAIVDIEVVATATDGAAAIDLVERYSGDLDVLLLDVRMPRMDGLEAAHRIVRNPSAPAVVMMTTFDDDAYLVEALRLGASGFVLKRSGGTELANAVRTVAEGHSVLFPERVRDLMVAPRRTRSGPALTPTELRVLEALVRGDENREIAEALHVTRETVKTHVSSILAKFGARNRTHAAVLALDAGIVSW</sequence>
<dbReference type="CDD" id="cd06170">
    <property type="entry name" value="LuxR_C_like"/>
    <property type="match status" value="1"/>
</dbReference>
<dbReference type="PANTHER" id="PTHR43214">
    <property type="entry name" value="TWO-COMPONENT RESPONSE REGULATOR"/>
    <property type="match status" value="1"/>
</dbReference>
<evidence type="ECO:0000313" key="7">
    <source>
        <dbReference type="Proteomes" id="UP001336020"/>
    </source>
</evidence>
<evidence type="ECO:0000256" key="2">
    <source>
        <dbReference type="ARBA" id="ARBA00023125"/>
    </source>
</evidence>
<reference evidence="6 7" key="1">
    <citation type="submission" date="2023-07" db="EMBL/GenBank/DDBJ databases">
        <authorList>
            <person name="Girao M."/>
            <person name="Carvalho M.F."/>
        </authorList>
    </citation>
    <scope>NUCLEOTIDE SEQUENCE [LARGE SCALE GENOMIC DNA]</scope>
    <source>
        <strain evidence="6 7">YIM65754</strain>
    </source>
</reference>
<dbReference type="Proteomes" id="UP001336020">
    <property type="component" value="Unassembled WGS sequence"/>
</dbReference>
<evidence type="ECO:0000313" key="6">
    <source>
        <dbReference type="EMBL" id="MEE2058566.1"/>
    </source>
</evidence>
<organism evidence="6 7">
    <name type="scientific">Rhodococcus artemisiae</name>
    <dbReference type="NCBI Taxonomy" id="714159"/>
    <lineage>
        <taxon>Bacteria</taxon>
        <taxon>Bacillati</taxon>
        <taxon>Actinomycetota</taxon>
        <taxon>Actinomycetes</taxon>
        <taxon>Mycobacteriales</taxon>
        <taxon>Nocardiaceae</taxon>
        <taxon>Rhodococcus</taxon>
    </lineage>
</organism>
<gene>
    <name evidence="6" type="ORF">Q7514_13655</name>
</gene>
<feature type="domain" description="HTH luxR-type" evidence="4">
    <location>
        <begin position="141"/>
        <end position="206"/>
    </location>
</feature>
<feature type="modified residue" description="4-aspartylphosphate" evidence="3">
    <location>
        <position position="56"/>
    </location>
</feature>
<name>A0ABU7LAJ7_9NOCA</name>
<dbReference type="SUPFAM" id="SSF46894">
    <property type="entry name" value="C-terminal effector domain of the bipartite response regulators"/>
    <property type="match status" value="1"/>
</dbReference>
<dbReference type="CDD" id="cd17535">
    <property type="entry name" value="REC_NarL-like"/>
    <property type="match status" value="1"/>
</dbReference>
<dbReference type="SMART" id="SM00448">
    <property type="entry name" value="REC"/>
    <property type="match status" value="1"/>
</dbReference>
<dbReference type="InterPro" id="IPR000792">
    <property type="entry name" value="Tscrpt_reg_LuxR_C"/>
</dbReference>